<dbReference type="SUPFAM" id="SSF158472">
    <property type="entry name" value="HAMP domain-like"/>
    <property type="match status" value="1"/>
</dbReference>
<dbReference type="EMBL" id="RBIN01000014">
    <property type="protein sequence ID" value="RKQ95393.1"/>
    <property type="molecule type" value="Genomic_DNA"/>
</dbReference>
<keyword evidence="13 14" id="KW-0472">Membrane</keyword>
<evidence type="ECO:0000256" key="14">
    <source>
        <dbReference type="PIRNR" id="PIRNR003167"/>
    </source>
</evidence>
<comment type="subcellular location">
    <subcellularLocation>
        <location evidence="2">Cell inner membrane</location>
        <topology evidence="2">Multi-pass membrane protein</topology>
    </subcellularLocation>
</comment>
<dbReference type="GO" id="GO:0046983">
    <property type="term" value="F:protein dimerization activity"/>
    <property type="evidence" value="ECO:0007669"/>
    <property type="project" value="UniProtKB-UniRule"/>
</dbReference>
<sequence length="581" mass="64125">MGVGRRFVPSHYTLSLTLGLILAGVSLLALSGMVASGWLAETARHDAQVINQAGSLRMQTWRLKAQAPTADTQQWQALLNAMDHTWQQLDEAVALEYNARVARQLTALHLEWVSALRPDMRTPEQAANVNAARITAHVNGLDALTGNLQNLAEARIARLRALQGILLLLTLPLIGWGAYQLHFHVRRPLRRLLSVIEALRAGELQARTGYWRNDEIGLLAATIDDMAGQLDVFCRHLNDQVEERGHRLQQSHLALSLLYDNARYLATTPPEAINLQQALSPFEALMAPAELALISPDTALDDPPHTHLFPLLEETEDPLMLMARLPGGAPLPDWKCRICETLADQLGAALALRAQGRQKRRLALMDERAVIARELHDSLAQSLSYLNIQAMRLTRALPKEVDSTASVILGELRDGIDHAYRQLRELLVTFRLRLTEDGIKAAVNATVAEFTERGHLEIDTHLTIADNRLSPDQELHLVQILREALANVVQHAAAQRVSISLLEHDGHITLAVEDDGVGLPEQVNRSHHYGTIIMAERARSLGTTLELTRRETGGTRVALEFTVEGAGHDAVRAGPGHSDRG</sequence>
<dbReference type="PIRSF" id="PIRSF003167">
    <property type="entry name" value="STHK_NarX/NarQ"/>
    <property type="match status" value="1"/>
</dbReference>
<dbReference type="OrthoDB" id="9811306at2"/>
<dbReference type="Gene3D" id="1.20.120.960">
    <property type="entry name" value="Histidine kinase NarX, sensor domain"/>
    <property type="match status" value="1"/>
</dbReference>
<dbReference type="Gene3D" id="1.20.5.1930">
    <property type="match status" value="1"/>
</dbReference>
<keyword evidence="10 14" id="KW-0067">ATP-binding</keyword>
<evidence type="ECO:0000313" key="19">
    <source>
        <dbReference type="Proteomes" id="UP000281975"/>
    </source>
</evidence>
<evidence type="ECO:0000256" key="10">
    <source>
        <dbReference type="ARBA" id="ARBA00022840"/>
    </source>
</evidence>
<name>A0A420WT07_9GAMM</name>
<proteinExistence type="predicted"/>
<keyword evidence="11 15" id="KW-1133">Transmembrane helix</keyword>
<comment type="catalytic activity">
    <reaction evidence="1 14">
        <text>ATP + protein L-histidine = ADP + protein N-phospho-L-histidine.</text>
        <dbReference type="EC" id="2.7.13.3"/>
    </reaction>
</comment>
<keyword evidence="8 14" id="KW-0547">Nucleotide-binding</keyword>
<evidence type="ECO:0000256" key="3">
    <source>
        <dbReference type="ARBA" id="ARBA00022475"/>
    </source>
</evidence>
<reference evidence="18 19" key="1">
    <citation type="submission" date="2018-10" db="EMBL/GenBank/DDBJ databases">
        <title>Genomic Encyclopedia of Type Strains, Phase IV (KMG-IV): sequencing the most valuable type-strain genomes for metagenomic binning, comparative biology and taxonomic classification.</title>
        <authorList>
            <person name="Goeker M."/>
        </authorList>
    </citation>
    <scope>NUCLEOTIDE SEQUENCE [LARGE SCALE GENOMIC DNA]</scope>
    <source>
        <strain evidence="18 19">DSM 23229</strain>
    </source>
</reference>
<dbReference type="InterPro" id="IPR016380">
    <property type="entry name" value="Sig_transdc_His_kin_NarX/NarQ"/>
</dbReference>
<evidence type="ECO:0000256" key="8">
    <source>
        <dbReference type="ARBA" id="ARBA00022741"/>
    </source>
</evidence>
<dbReference type="SUPFAM" id="SSF55874">
    <property type="entry name" value="ATPase domain of HSP90 chaperone/DNA topoisomerase II/histidine kinase"/>
    <property type="match status" value="1"/>
</dbReference>
<dbReference type="SMART" id="SM00304">
    <property type="entry name" value="HAMP"/>
    <property type="match status" value="1"/>
</dbReference>
<dbReference type="Proteomes" id="UP000281975">
    <property type="component" value="Unassembled WGS sequence"/>
</dbReference>
<feature type="transmembrane region" description="Helical" evidence="15">
    <location>
        <begin position="161"/>
        <end position="179"/>
    </location>
</feature>
<evidence type="ECO:0000256" key="9">
    <source>
        <dbReference type="ARBA" id="ARBA00022777"/>
    </source>
</evidence>
<dbReference type="InterPro" id="IPR003660">
    <property type="entry name" value="HAMP_dom"/>
</dbReference>
<feature type="domain" description="HAMP" evidence="17">
    <location>
        <begin position="183"/>
        <end position="235"/>
    </location>
</feature>
<dbReference type="InterPro" id="IPR011712">
    <property type="entry name" value="Sig_transdc_His_kin_sub3_dim/P"/>
</dbReference>
<accession>A0A420WT07</accession>
<evidence type="ECO:0000256" key="11">
    <source>
        <dbReference type="ARBA" id="ARBA00022989"/>
    </source>
</evidence>
<dbReference type="EC" id="2.7.13.3" evidence="14"/>
<evidence type="ECO:0000256" key="13">
    <source>
        <dbReference type="ARBA" id="ARBA00023136"/>
    </source>
</evidence>
<dbReference type="InterPro" id="IPR036890">
    <property type="entry name" value="HATPase_C_sf"/>
</dbReference>
<dbReference type="SMART" id="SM00387">
    <property type="entry name" value="HATPase_c"/>
    <property type="match status" value="1"/>
</dbReference>
<keyword evidence="4 14" id="KW-0997">Cell inner membrane</keyword>
<evidence type="ECO:0000256" key="6">
    <source>
        <dbReference type="ARBA" id="ARBA00022679"/>
    </source>
</evidence>
<dbReference type="InterPro" id="IPR005467">
    <property type="entry name" value="His_kinase_dom"/>
</dbReference>
<dbReference type="InterPro" id="IPR050482">
    <property type="entry name" value="Sensor_HK_TwoCompSys"/>
</dbReference>
<comment type="caution">
    <text evidence="18">The sequence shown here is derived from an EMBL/GenBank/DDBJ whole genome shotgun (WGS) entry which is preliminary data.</text>
</comment>
<dbReference type="CDD" id="cd16917">
    <property type="entry name" value="HATPase_UhpB-NarQ-NarX-like"/>
    <property type="match status" value="1"/>
</dbReference>
<dbReference type="GO" id="GO:0005886">
    <property type="term" value="C:plasma membrane"/>
    <property type="evidence" value="ECO:0007669"/>
    <property type="project" value="UniProtKB-SubCell"/>
</dbReference>
<evidence type="ECO:0000259" key="16">
    <source>
        <dbReference type="PROSITE" id="PS50109"/>
    </source>
</evidence>
<feature type="domain" description="Histidine kinase" evidence="16">
    <location>
        <begin position="370"/>
        <end position="565"/>
    </location>
</feature>
<dbReference type="CDD" id="cd06225">
    <property type="entry name" value="HAMP"/>
    <property type="match status" value="1"/>
</dbReference>
<keyword evidence="7 15" id="KW-0812">Transmembrane</keyword>
<dbReference type="PROSITE" id="PS50109">
    <property type="entry name" value="HIS_KIN"/>
    <property type="match status" value="1"/>
</dbReference>
<evidence type="ECO:0000256" key="7">
    <source>
        <dbReference type="ARBA" id="ARBA00022692"/>
    </source>
</evidence>
<dbReference type="Pfam" id="PF00672">
    <property type="entry name" value="HAMP"/>
    <property type="match status" value="1"/>
</dbReference>
<dbReference type="PANTHER" id="PTHR24421:SF10">
    <property type="entry name" value="NITRATE_NITRITE SENSOR PROTEIN NARQ"/>
    <property type="match status" value="1"/>
</dbReference>
<dbReference type="InterPro" id="IPR003594">
    <property type="entry name" value="HATPase_dom"/>
</dbReference>
<dbReference type="GO" id="GO:0005524">
    <property type="term" value="F:ATP binding"/>
    <property type="evidence" value="ECO:0007669"/>
    <property type="project" value="UniProtKB-UniRule"/>
</dbReference>
<evidence type="ECO:0000256" key="12">
    <source>
        <dbReference type="ARBA" id="ARBA00023012"/>
    </source>
</evidence>
<evidence type="ECO:0000259" key="17">
    <source>
        <dbReference type="PROSITE" id="PS50885"/>
    </source>
</evidence>
<evidence type="ECO:0000256" key="2">
    <source>
        <dbReference type="ARBA" id="ARBA00004429"/>
    </source>
</evidence>
<keyword evidence="6 14" id="KW-0808">Transferase</keyword>
<keyword evidence="9 14" id="KW-0418">Kinase</keyword>
<dbReference type="PANTHER" id="PTHR24421">
    <property type="entry name" value="NITRATE/NITRITE SENSOR PROTEIN NARX-RELATED"/>
    <property type="match status" value="1"/>
</dbReference>
<keyword evidence="5" id="KW-0597">Phosphoprotein</keyword>
<keyword evidence="3 14" id="KW-1003">Cell membrane</keyword>
<protein>
    <recommendedName>
        <fullName evidence="14">Sensor protein</fullName>
        <ecNumber evidence="14">2.7.13.3</ecNumber>
    </recommendedName>
</protein>
<evidence type="ECO:0000256" key="1">
    <source>
        <dbReference type="ARBA" id="ARBA00000085"/>
    </source>
</evidence>
<dbReference type="Pfam" id="PF13675">
    <property type="entry name" value="PilJ"/>
    <property type="match status" value="1"/>
</dbReference>
<evidence type="ECO:0000256" key="15">
    <source>
        <dbReference type="SAM" id="Phobius"/>
    </source>
</evidence>
<evidence type="ECO:0000256" key="5">
    <source>
        <dbReference type="ARBA" id="ARBA00022553"/>
    </source>
</evidence>
<dbReference type="AlphaFoldDB" id="A0A420WT07"/>
<dbReference type="GO" id="GO:0000155">
    <property type="term" value="F:phosphorelay sensor kinase activity"/>
    <property type="evidence" value="ECO:0007669"/>
    <property type="project" value="UniProtKB-UniRule"/>
</dbReference>
<dbReference type="InterPro" id="IPR029095">
    <property type="entry name" value="NarX-like_N"/>
</dbReference>
<feature type="transmembrane region" description="Helical" evidence="15">
    <location>
        <begin position="12"/>
        <end position="35"/>
    </location>
</feature>
<gene>
    <name evidence="18" type="ORF">C7446_3278</name>
</gene>
<keyword evidence="19" id="KW-1185">Reference proteome</keyword>
<evidence type="ECO:0000256" key="4">
    <source>
        <dbReference type="ARBA" id="ARBA00022519"/>
    </source>
</evidence>
<dbReference type="Gene3D" id="1.10.8.500">
    <property type="entry name" value="HAMP domain in histidine kinase"/>
    <property type="match status" value="1"/>
</dbReference>
<evidence type="ECO:0000313" key="18">
    <source>
        <dbReference type="EMBL" id="RKQ95393.1"/>
    </source>
</evidence>
<dbReference type="Pfam" id="PF07730">
    <property type="entry name" value="HisKA_3"/>
    <property type="match status" value="1"/>
</dbReference>
<keyword evidence="12 14" id="KW-0902">Two-component regulatory system</keyword>
<dbReference type="PROSITE" id="PS50885">
    <property type="entry name" value="HAMP"/>
    <property type="match status" value="1"/>
</dbReference>
<dbReference type="InterPro" id="IPR042295">
    <property type="entry name" value="NarX-like_N_sf"/>
</dbReference>
<dbReference type="Pfam" id="PF02518">
    <property type="entry name" value="HATPase_c"/>
    <property type="match status" value="1"/>
</dbReference>
<organism evidence="18 19">
    <name type="scientific">Kushneria sinocarnis</name>
    <dbReference type="NCBI Taxonomy" id="595502"/>
    <lineage>
        <taxon>Bacteria</taxon>
        <taxon>Pseudomonadati</taxon>
        <taxon>Pseudomonadota</taxon>
        <taxon>Gammaproteobacteria</taxon>
        <taxon>Oceanospirillales</taxon>
        <taxon>Halomonadaceae</taxon>
        <taxon>Kushneria</taxon>
    </lineage>
</organism>
<dbReference type="Gene3D" id="3.30.565.10">
    <property type="entry name" value="Histidine kinase-like ATPase, C-terminal domain"/>
    <property type="match status" value="1"/>
</dbReference>